<protein>
    <recommendedName>
        <fullName evidence="1">Fe2OG dioxygenase domain-containing protein</fullName>
    </recommendedName>
</protein>
<dbReference type="AlphaFoldDB" id="A0A6J4TGJ9"/>
<name>A0A6J4TGJ9_9SPHN</name>
<dbReference type="InterPro" id="IPR027450">
    <property type="entry name" value="AlkB-like"/>
</dbReference>
<dbReference type="InterPro" id="IPR005123">
    <property type="entry name" value="Oxoglu/Fe-dep_dioxygenase_dom"/>
</dbReference>
<dbReference type="EMBL" id="CADCWA010000132">
    <property type="protein sequence ID" value="CAA9523276.1"/>
    <property type="molecule type" value="Genomic_DNA"/>
</dbReference>
<gene>
    <name evidence="2" type="ORF">AVDCRST_MAG31-1726</name>
</gene>
<dbReference type="InterPro" id="IPR032857">
    <property type="entry name" value="ALKBH4"/>
</dbReference>
<dbReference type="PANTHER" id="PTHR12463:SF1">
    <property type="entry name" value="2-OXOGLUTARATE AND FE-DEPENDENT OXYGENASE FAMILY PROTEIN"/>
    <property type="match status" value="1"/>
</dbReference>
<dbReference type="Gene3D" id="2.60.120.590">
    <property type="entry name" value="Alpha-ketoglutarate-dependent dioxygenase AlkB-like"/>
    <property type="match status" value="1"/>
</dbReference>
<accession>A0A6J4TGJ9</accession>
<dbReference type="PANTHER" id="PTHR12463">
    <property type="entry name" value="OXYGENASE-RELATED"/>
    <property type="match status" value="1"/>
</dbReference>
<dbReference type="GO" id="GO:0032451">
    <property type="term" value="F:demethylase activity"/>
    <property type="evidence" value="ECO:0007669"/>
    <property type="project" value="TreeGrafter"/>
</dbReference>
<dbReference type="RefSeq" id="WP_294169842.1">
    <property type="nucleotide sequence ID" value="NZ_CADCWA010000132.1"/>
</dbReference>
<reference evidence="2" key="1">
    <citation type="submission" date="2020-02" db="EMBL/GenBank/DDBJ databases">
        <authorList>
            <person name="Meier V. D."/>
        </authorList>
    </citation>
    <scope>NUCLEOTIDE SEQUENCE</scope>
    <source>
        <strain evidence="2">AVDCRST_MAG31</strain>
    </source>
</reference>
<dbReference type="PROSITE" id="PS51471">
    <property type="entry name" value="FE2OG_OXY"/>
    <property type="match status" value="1"/>
</dbReference>
<feature type="domain" description="Fe2OG dioxygenase" evidence="1">
    <location>
        <begin position="98"/>
        <end position="190"/>
    </location>
</feature>
<evidence type="ECO:0000313" key="2">
    <source>
        <dbReference type="EMBL" id="CAA9523276.1"/>
    </source>
</evidence>
<dbReference type="GO" id="GO:0016491">
    <property type="term" value="F:oxidoreductase activity"/>
    <property type="evidence" value="ECO:0007669"/>
    <property type="project" value="TreeGrafter"/>
</dbReference>
<organism evidence="2">
    <name type="scientific">uncultured Sphingomonas sp</name>
    <dbReference type="NCBI Taxonomy" id="158754"/>
    <lineage>
        <taxon>Bacteria</taxon>
        <taxon>Pseudomonadati</taxon>
        <taxon>Pseudomonadota</taxon>
        <taxon>Alphaproteobacteria</taxon>
        <taxon>Sphingomonadales</taxon>
        <taxon>Sphingomonadaceae</taxon>
        <taxon>Sphingomonas</taxon>
        <taxon>environmental samples</taxon>
    </lineage>
</organism>
<dbReference type="Pfam" id="PF13532">
    <property type="entry name" value="2OG-FeII_Oxy_2"/>
    <property type="match status" value="1"/>
</dbReference>
<sequence>MPAGQPDLFAAAPALPPGFRHWDEAVPREEERALLEAFAALDFAAFAFHGHAGRRRVVSFGRAYDFEREALRDAPPIPPFLLALRGRVAALAGLAPETLGQVLVTEYPPGAAIGWHRDKAVFGDVLGVSLGAPCLFRLRRKAGASWQRASLRLEPRSAYLLRGPARTEWEHSIPPIAEGLRHSVTFRTLRGT</sequence>
<dbReference type="InterPro" id="IPR037151">
    <property type="entry name" value="AlkB-like_sf"/>
</dbReference>
<evidence type="ECO:0000259" key="1">
    <source>
        <dbReference type="PROSITE" id="PS51471"/>
    </source>
</evidence>
<proteinExistence type="predicted"/>
<dbReference type="SUPFAM" id="SSF51197">
    <property type="entry name" value="Clavaminate synthase-like"/>
    <property type="match status" value="1"/>
</dbReference>
<dbReference type="GO" id="GO:0070988">
    <property type="term" value="P:demethylation"/>
    <property type="evidence" value="ECO:0007669"/>
    <property type="project" value="InterPro"/>
</dbReference>